<dbReference type="PANTHER" id="PTHR43280">
    <property type="entry name" value="ARAC-FAMILY TRANSCRIPTIONAL REGULATOR"/>
    <property type="match status" value="1"/>
</dbReference>
<evidence type="ECO:0000259" key="6">
    <source>
        <dbReference type="PROSITE" id="PS01124"/>
    </source>
</evidence>
<feature type="coiled-coil region" evidence="4">
    <location>
        <begin position="338"/>
        <end position="365"/>
    </location>
</feature>
<dbReference type="InterPro" id="IPR020449">
    <property type="entry name" value="Tscrpt_reg_AraC-type_HTH"/>
</dbReference>
<dbReference type="Gene3D" id="1.10.10.60">
    <property type="entry name" value="Homeodomain-like"/>
    <property type="match status" value="2"/>
</dbReference>
<sequence length="752" mass="85202">MNRLIASRGLLQIFFSLLLVIVIMSVSNYVVYRNSISGIYEKVTQNNRLAVKNIIQAFDSSLTTVNNLIFTIHGLPYDRLKSGGSSTLDMSQVYSLQDNLASLVSSVDYIEDVVVFYDQVDLAITASGTSDMKLLFQNKYRHDMYNAAYWRNFAKSKRPFTVFPASDFYAQAEGSKPRSERLMVVMDGNKYKLSDKNVMVLINVEKWLQHVNLQAMVPGSSLIVLDADRNVILSTDKNLDLVEVLNDVYFKQPQGKSLTRGDFEYSFYQSDYNGFIYIDKMPYQFQNIDSVASGSRLIMIVAIVSAVVLAGLLSVYLYLPVKGILKLLGGGRVKGNDFRKIHSGIAKAQRENEELRRQIQSADAELCRAVFLQSLLEGRHAGDDGAQARRFERSLFREKQFVMALFQFKSKEETGENAGLNPEDMAEEIRGGLQYVAGHAAVFHVQDLRFAALIGIVPGAGRKEIIDGVRSFMLHAGQGVFAGFTVRACVSKTYESRLQQCRPAYQDLLNGLRYRNTHDEAQAVIDTESIRYVADVYFPLEKMDKLTRCLTGGRTEEAVHIVRDIISENAARNIHHYHLAHVAKSIFLYIIKPVEASVSDDKELLRLEARFIRQVDEAFGHDEIGNALAELVQSIADKRSREPKSKLNPAFISQYIELNYMHNLYLDRMAEVLDTTPKYFSNYFKKTFGINYVEYLNKVRLEHAREFLKNTDFNIAEIGEKTGYANASTFTTTFKKYYGISPSEYRKTAGEG</sequence>
<feature type="transmembrane region" description="Helical" evidence="5">
    <location>
        <begin position="297"/>
        <end position="319"/>
    </location>
</feature>
<evidence type="ECO:0000313" key="7">
    <source>
        <dbReference type="EMBL" id="GIO68903.1"/>
    </source>
</evidence>
<keyword evidence="5" id="KW-0812">Transmembrane</keyword>
<evidence type="ECO:0000256" key="2">
    <source>
        <dbReference type="ARBA" id="ARBA00023125"/>
    </source>
</evidence>
<evidence type="ECO:0000256" key="4">
    <source>
        <dbReference type="SAM" id="Coils"/>
    </source>
</evidence>
<protein>
    <recommendedName>
        <fullName evidence="6">HTH araC/xylS-type domain-containing protein</fullName>
    </recommendedName>
</protein>
<keyword evidence="3" id="KW-0804">Transcription</keyword>
<keyword evidence="8" id="KW-1185">Reference proteome</keyword>
<dbReference type="SMART" id="SM00342">
    <property type="entry name" value="HTH_ARAC"/>
    <property type="match status" value="1"/>
</dbReference>
<gene>
    <name evidence="7" type="ORF">J21TS3_37240</name>
</gene>
<keyword evidence="2" id="KW-0238">DNA-binding</keyword>
<evidence type="ECO:0000256" key="3">
    <source>
        <dbReference type="ARBA" id="ARBA00023163"/>
    </source>
</evidence>
<reference evidence="7 8" key="1">
    <citation type="submission" date="2021-03" db="EMBL/GenBank/DDBJ databases">
        <title>Antimicrobial resistance genes in bacteria isolated from Japanese honey, and their potential for conferring macrolide and lincosamide resistance in the American foulbrood pathogen Paenibacillus larvae.</title>
        <authorList>
            <person name="Okamoto M."/>
            <person name="Kumagai M."/>
            <person name="Kanamori H."/>
            <person name="Takamatsu D."/>
        </authorList>
    </citation>
    <scope>NUCLEOTIDE SEQUENCE [LARGE SCALE GENOMIC DNA]</scope>
    <source>
        <strain evidence="7 8">J21TS3</strain>
    </source>
</reference>
<keyword evidence="5" id="KW-1133">Transmembrane helix</keyword>
<dbReference type="InterPro" id="IPR018062">
    <property type="entry name" value="HTH_AraC-typ_CS"/>
</dbReference>
<dbReference type="SUPFAM" id="SSF46689">
    <property type="entry name" value="Homeodomain-like"/>
    <property type="match status" value="1"/>
</dbReference>
<dbReference type="PRINTS" id="PR00032">
    <property type="entry name" value="HTHARAC"/>
</dbReference>
<keyword evidence="1" id="KW-0805">Transcription regulation</keyword>
<dbReference type="PANTHER" id="PTHR43280:SF28">
    <property type="entry name" value="HTH-TYPE TRANSCRIPTIONAL ACTIVATOR RHAS"/>
    <property type="match status" value="1"/>
</dbReference>
<accession>A0ABQ4M0G8</accession>
<evidence type="ECO:0000256" key="1">
    <source>
        <dbReference type="ARBA" id="ARBA00023015"/>
    </source>
</evidence>
<dbReference type="EMBL" id="BORW01000023">
    <property type="protein sequence ID" value="GIO68903.1"/>
    <property type="molecule type" value="Genomic_DNA"/>
</dbReference>
<dbReference type="Proteomes" id="UP000680638">
    <property type="component" value="Unassembled WGS sequence"/>
</dbReference>
<organism evidence="7 8">
    <name type="scientific">Paenibacillus cookii</name>
    <dbReference type="NCBI Taxonomy" id="157839"/>
    <lineage>
        <taxon>Bacteria</taxon>
        <taxon>Bacillati</taxon>
        <taxon>Bacillota</taxon>
        <taxon>Bacilli</taxon>
        <taxon>Bacillales</taxon>
        <taxon>Paenibacillaceae</taxon>
        <taxon>Paenibacillus</taxon>
    </lineage>
</organism>
<feature type="domain" description="HTH araC/xylS-type" evidence="6">
    <location>
        <begin position="650"/>
        <end position="748"/>
    </location>
</feature>
<proteinExistence type="predicted"/>
<keyword evidence="5" id="KW-0472">Membrane</keyword>
<feature type="transmembrane region" description="Helical" evidence="5">
    <location>
        <begin position="12"/>
        <end position="32"/>
    </location>
</feature>
<evidence type="ECO:0000256" key="5">
    <source>
        <dbReference type="SAM" id="Phobius"/>
    </source>
</evidence>
<dbReference type="PROSITE" id="PS00041">
    <property type="entry name" value="HTH_ARAC_FAMILY_1"/>
    <property type="match status" value="1"/>
</dbReference>
<evidence type="ECO:0000313" key="8">
    <source>
        <dbReference type="Proteomes" id="UP000680638"/>
    </source>
</evidence>
<dbReference type="InterPro" id="IPR018060">
    <property type="entry name" value="HTH_AraC"/>
</dbReference>
<dbReference type="Pfam" id="PF12833">
    <property type="entry name" value="HTH_18"/>
    <property type="match status" value="1"/>
</dbReference>
<dbReference type="InterPro" id="IPR009057">
    <property type="entry name" value="Homeodomain-like_sf"/>
</dbReference>
<dbReference type="PROSITE" id="PS01124">
    <property type="entry name" value="HTH_ARAC_FAMILY_2"/>
    <property type="match status" value="1"/>
</dbReference>
<name>A0ABQ4M0G8_9BACL</name>
<comment type="caution">
    <text evidence="7">The sequence shown here is derived from an EMBL/GenBank/DDBJ whole genome shotgun (WGS) entry which is preliminary data.</text>
</comment>
<keyword evidence="4" id="KW-0175">Coiled coil</keyword>
<dbReference type="RefSeq" id="WP_212951460.1">
    <property type="nucleotide sequence ID" value="NZ_BORW01000023.1"/>
</dbReference>